<dbReference type="PANTHER" id="PTHR45436:SF14">
    <property type="entry name" value="SENSOR PROTEIN QSEC"/>
    <property type="match status" value="1"/>
</dbReference>
<dbReference type="InterPro" id="IPR005467">
    <property type="entry name" value="His_kinase_dom"/>
</dbReference>
<dbReference type="InterPro" id="IPR050428">
    <property type="entry name" value="TCS_sensor_his_kinase"/>
</dbReference>
<evidence type="ECO:0000256" key="8">
    <source>
        <dbReference type="ARBA" id="ARBA00022777"/>
    </source>
</evidence>
<evidence type="ECO:0000256" key="7">
    <source>
        <dbReference type="ARBA" id="ARBA00022741"/>
    </source>
</evidence>
<comment type="catalytic activity">
    <reaction evidence="1">
        <text>ATP + protein L-histidine = ADP + protein N-phospho-L-histidine.</text>
        <dbReference type="EC" id="2.7.13.3"/>
    </reaction>
</comment>
<keyword evidence="8" id="KW-0418">Kinase</keyword>
<evidence type="ECO:0000313" key="15">
    <source>
        <dbReference type="Proteomes" id="UP000658656"/>
    </source>
</evidence>
<dbReference type="SUPFAM" id="SSF55874">
    <property type="entry name" value="ATPase domain of HSP90 chaperone/DNA topoisomerase II/histidine kinase"/>
    <property type="match status" value="1"/>
</dbReference>
<evidence type="ECO:0000256" key="1">
    <source>
        <dbReference type="ARBA" id="ARBA00000085"/>
    </source>
</evidence>
<evidence type="ECO:0000256" key="5">
    <source>
        <dbReference type="ARBA" id="ARBA00022679"/>
    </source>
</evidence>
<evidence type="ECO:0000256" key="2">
    <source>
        <dbReference type="ARBA" id="ARBA00004141"/>
    </source>
</evidence>
<keyword evidence="4" id="KW-0597">Phosphoprotein</keyword>
<dbReference type="PRINTS" id="PR00344">
    <property type="entry name" value="BCTRLSENSOR"/>
</dbReference>
<evidence type="ECO:0000256" key="3">
    <source>
        <dbReference type="ARBA" id="ARBA00012438"/>
    </source>
</evidence>
<dbReference type="PANTHER" id="PTHR45436">
    <property type="entry name" value="SENSOR HISTIDINE KINASE YKOH"/>
    <property type="match status" value="1"/>
</dbReference>
<dbReference type="InterPro" id="IPR036890">
    <property type="entry name" value="HATPase_C_sf"/>
</dbReference>
<evidence type="ECO:0000313" key="14">
    <source>
        <dbReference type="EMBL" id="GHF69718.1"/>
    </source>
</evidence>
<dbReference type="GO" id="GO:0004673">
    <property type="term" value="F:protein histidine kinase activity"/>
    <property type="evidence" value="ECO:0007669"/>
    <property type="project" value="UniProtKB-EC"/>
</dbReference>
<accession>A0A8H9MF97</accession>
<keyword evidence="5" id="KW-0808">Transferase</keyword>
<reference evidence="14" key="1">
    <citation type="journal article" date="2014" name="Int. J. Syst. Evol. Microbiol.">
        <title>Complete genome sequence of Corynebacterium casei LMG S-19264T (=DSM 44701T), isolated from a smear-ripened cheese.</title>
        <authorList>
            <consortium name="US DOE Joint Genome Institute (JGI-PGF)"/>
            <person name="Walter F."/>
            <person name="Albersmeier A."/>
            <person name="Kalinowski J."/>
            <person name="Ruckert C."/>
        </authorList>
    </citation>
    <scope>NUCLEOTIDE SEQUENCE</scope>
    <source>
        <strain evidence="14">CGMCC 4.7679</strain>
    </source>
</reference>
<evidence type="ECO:0000256" key="6">
    <source>
        <dbReference type="ARBA" id="ARBA00022692"/>
    </source>
</evidence>
<keyword evidence="12" id="KW-0472">Membrane</keyword>
<organism evidence="14 15">
    <name type="scientific">Amycolatopsis bartoniae</name>
    <dbReference type="NCBI Taxonomy" id="941986"/>
    <lineage>
        <taxon>Bacteria</taxon>
        <taxon>Bacillati</taxon>
        <taxon>Actinomycetota</taxon>
        <taxon>Actinomycetes</taxon>
        <taxon>Pseudonocardiales</taxon>
        <taxon>Pseudonocardiaceae</taxon>
        <taxon>Amycolatopsis</taxon>
    </lineage>
</organism>
<dbReference type="EC" id="2.7.13.3" evidence="3"/>
<protein>
    <recommendedName>
        <fullName evidence="3">histidine kinase</fullName>
        <ecNumber evidence="3">2.7.13.3</ecNumber>
    </recommendedName>
</protein>
<dbReference type="GO" id="GO:0000160">
    <property type="term" value="P:phosphorelay signal transduction system"/>
    <property type="evidence" value="ECO:0007669"/>
    <property type="project" value="UniProtKB-KW"/>
</dbReference>
<sequence>MLTLRGESAERTVPGDPILLERLIANLVHNAIKYNHPGGWVEVVVGDDPALSVRNSGRRVPAESVDSLFQPFRRLIADRTNHRDGAGLGLSVVHSIAAAHHGRVSAVPGEDGGLRVDVFLP</sequence>
<keyword evidence="6" id="KW-0812">Transmembrane</keyword>
<comment type="subcellular location">
    <subcellularLocation>
        <location evidence="2">Membrane</location>
        <topology evidence="2">Multi-pass membrane protein</topology>
    </subcellularLocation>
</comment>
<reference evidence="14" key="2">
    <citation type="submission" date="2020-09" db="EMBL/GenBank/DDBJ databases">
        <authorList>
            <person name="Sun Q."/>
            <person name="Zhou Y."/>
        </authorList>
    </citation>
    <scope>NUCLEOTIDE SEQUENCE</scope>
    <source>
        <strain evidence="14">CGMCC 4.7679</strain>
    </source>
</reference>
<dbReference type="GO" id="GO:0005886">
    <property type="term" value="C:plasma membrane"/>
    <property type="evidence" value="ECO:0007669"/>
    <property type="project" value="TreeGrafter"/>
</dbReference>
<dbReference type="Gene3D" id="3.30.565.10">
    <property type="entry name" value="Histidine kinase-like ATPase, C-terminal domain"/>
    <property type="match status" value="1"/>
</dbReference>
<keyword evidence="10" id="KW-1133">Transmembrane helix</keyword>
<evidence type="ECO:0000256" key="12">
    <source>
        <dbReference type="ARBA" id="ARBA00023136"/>
    </source>
</evidence>
<evidence type="ECO:0000256" key="10">
    <source>
        <dbReference type="ARBA" id="ARBA00022989"/>
    </source>
</evidence>
<dbReference type="Pfam" id="PF02518">
    <property type="entry name" value="HATPase_c"/>
    <property type="match status" value="1"/>
</dbReference>
<evidence type="ECO:0000256" key="4">
    <source>
        <dbReference type="ARBA" id="ARBA00022553"/>
    </source>
</evidence>
<keyword evidence="15" id="KW-1185">Reference proteome</keyword>
<dbReference type="PROSITE" id="PS50109">
    <property type="entry name" value="HIS_KIN"/>
    <property type="match status" value="1"/>
</dbReference>
<keyword evidence="11" id="KW-0902">Two-component regulatory system</keyword>
<dbReference type="Proteomes" id="UP000658656">
    <property type="component" value="Unassembled WGS sequence"/>
</dbReference>
<name>A0A8H9MF97_9PSEU</name>
<gene>
    <name evidence="14" type="ORF">GCM10017566_49280</name>
</gene>
<dbReference type="InterPro" id="IPR004358">
    <property type="entry name" value="Sig_transdc_His_kin-like_C"/>
</dbReference>
<keyword evidence="7" id="KW-0547">Nucleotide-binding</keyword>
<evidence type="ECO:0000256" key="9">
    <source>
        <dbReference type="ARBA" id="ARBA00022840"/>
    </source>
</evidence>
<comment type="caution">
    <text evidence="14">The sequence shown here is derived from an EMBL/GenBank/DDBJ whole genome shotgun (WGS) entry which is preliminary data.</text>
</comment>
<dbReference type="AlphaFoldDB" id="A0A8H9MF97"/>
<dbReference type="GO" id="GO:0005524">
    <property type="term" value="F:ATP binding"/>
    <property type="evidence" value="ECO:0007669"/>
    <property type="project" value="UniProtKB-KW"/>
</dbReference>
<feature type="domain" description="Histidine kinase" evidence="13">
    <location>
        <begin position="1"/>
        <end position="121"/>
    </location>
</feature>
<proteinExistence type="predicted"/>
<dbReference type="SMART" id="SM00387">
    <property type="entry name" value="HATPase_c"/>
    <property type="match status" value="1"/>
</dbReference>
<evidence type="ECO:0000256" key="11">
    <source>
        <dbReference type="ARBA" id="ARBA00023012"/>
    </source>
</evidence>
<dbReference type="InterPro" id="IPR003594">
    <property type="entry name" value="HATPase_dom"/>
</dbReference>
<evidence type="ECO:0000259" key="13">
    <source>
        <dbReference type="PROSITE" id="PS50109"/>
    </source>
</evidence>
<dbReference type="EMBL" id="BNAV01000008">
    <property type="protein sequence ID" value="GHF69718.1"/>
    <property type="molecule type" value="Genomic_DNA"/>
</dbReference>
<keyword evidence="9" id="KW-0067">ATP-binding</keyword>